<keyword evidence="2" id="KW-1185">Reference proteome</keyword>
<reference evidence="2" key="1">
    <citation type="submission" date="2016-07" db="EMBL/GenBank/DDBJ databases">
        <title>Frankia sp. NRRL B-16219 Genome sequencing.</title>
        <authorList>
            <person name="Ghodhbane-Gtari F."/>
            <person name="Swanson E."/>
            <person name="Gueddou A."/>
            <person name="Louati M."/>
            <person name="Nouioui I."/>
            <person name="Hezbri K."/>
            <person name="Abebe-Akele F."/>
            <person name="Simpson S."/>
            <person name="Morris K."/>
            <person name="Thomas K."/>
            <person name="Gtari M."/>
            <person name="Tisa L.S."/>
        </authorList>
    </citation>
    <scope>NUCLEOTIDE SEQUENCE [LARGE SCALE GENOMIC DNA]</scope>
    <source>
        <strain evidence="2">NRRL B-16219</strain>
    </source>
</reference>
<proteinExistence type="predicted"/>
<sequence length="178" mass="18936">MSLLRPPSGALAPSRASAVRSGGAASAASAGGGLKPQPVNGLRFEVTIGAFELGAFTAIEGLEANYEIKTYDEGGQNGFQHQLLGRVHYQNVKLTRPVDENSGNLSAWFTAFRREAAGKPTTASIAAFNDNLKRVAQWSMAGVCPVRYSGPRFSTSDAKIVTETLEFAHQGFTAEFPK</sequence>
<dbReference type="NCBIfam" id="TIGR02241">
    <property type="entry name" value="conserved hypothetical phage tail region protein"/>
    <property type="match status" value="1"/>
</dbReference>
<comment type="caution">
    <text evidence="1">The sequence shown here is derived from an EMBL/GenBank/DDBJ whole genome shotgun (WGS) entry which is preliminary data.</text>
</comment>
<gene>
    <name evidence="1" type="ORF">BBK14_21635</name>
</gene>
<evidence type="ECO:0000313" key="1">
    <source>
        <dbReference type="EMBL" id="OHV25737.1"/>
    </source>
</evidence>
<protein>
    <submittedName>
        <fullName evidence="1">Phage tail protein</fullName>
    </submittedName>
</protein>
<dbReference type="InterPro" id="IPR010667">
    <property type="entry name" value="Phage_T4_Gp19"/>
</dbReference>
<accession>A0A1S1PWM3</accession>
<dbReference type="GO" id="GO:0005198">
    <property type="term" value="F:structural molecule activity"/>
    <property type="evidence" value="ECO:0007669"/>
    <property type="project" value="InterPro"/>
</dbReference>
<organism evidence="1 2">
    <name type="scientific">Parafrankia soli</name>
    <dbReference type="NCBI Taxonomy" id="2599596"/>
    <lineage>
        <taxon>Bacteria</taxon>
        <taxon>Bacillati</taxon>
        <taxon>Actinomycetota</taxon>
        <taxon>Actinomycetes</taxon>
        <taxon>Frankiales</taxon>
        <taxon>Frankiaceae</taxon>
        <taxon>Parafrankia</taxon>
    </lineage>
</organism>
<dbReference type="InterPro" id="IPR011747">
    <property type="entry name" value="CHP02241"/>
</dbReference>
<dbReference type="PANTHER" id="PTHR38009:SF1">
    <property type="entry name" value="CONSERVED HYPOTHETICAL PHAGE TAIL PROTEIN"/>
    <property type="match status" value="1"/>
</dbReference>
<evidence type="ECO:0000313" key="2">
    <source>
        <dbReference type="Proteomes" id="UP000179769"/>
    </source>
</evidence>
<dbReference type="EMBL" id="MAXA01000228">
    <property type="protein sequence ID" value="OHV25737.1"/>
    <property type="molecule type" value="Genomic_DNA"/>
</dbReference>
<name>A0A1S1PWM3_9ACTN</name>
<dbReference type="Pfam" id="PF06841">
    <property type="entry name" value="Phage_T4_gp19"/>
    <property type="match status" value="1"/>
</dbReference>
<dbReference type="RefSeq" id="WP_020461349.1">
    <property type="nucleotide sequence ID" value="NZ_MAXA01000228.1"/>
</dbReference>
<dbReference type="PANTHER" id="PTHR38009">
    <property type="entry name" value="CONSERVED HYPOTHETICAL PHAGE TAIL PROTEIN"/>
    <property type="match status" value="1"/>
</dbReference>
<dbReference type="AlphaFoldDB" id="A0A1S1PWM3"/>
<dbReference type="Proteomes" id="UP000179769">
    <property type="component" value="Unassembled WGS sequence"/>
</dbReference>